<evidence type="ECO:0000313" key="3">
    <source>
        <dbReference type="Proteomes" id="UP000256326"/>
    </source>
</evidence>
<feature type="transmembrane region" description="Helical" evidence="1">
    <location>
        <begin position="82"/>
        <end position="100"/>
    </location>
</feature>
<sequence>MKNKILKSLLTTITYCVLGATFGYRDNLQDVLMPTFMVLFALINVFMIDKNKSYIENFLTLSGIISLGFIVALFFKDSYKPLIFQYLGLIFVSSILIYYLKKNFSLVNS</sequence>
<dbReference type="AlphaFoldDB" id="A0A3D9D3I1"/>
<dbReference type="EMBL" id="QNUG01000004">
    <property type="protein sequence ID" value="REC72559.1"/>
    <property type="molecule type" value="Genomic_DNA"/>
</dbReference>
<dbReference type="OrthoDB" id="10006432at2"/>
<feature type="transmembrane region" description="Helical" evidence="1">
    <location>
        <begin position="31"/>
        <end position="48"/>
    </location>
</feature>
<proteinExistence type="predicted"/>
<reference evidence="2 3" key="1">
    <citation type="journal article" date="2006" name="Int. J. Syst. Evol. Microbiol.">
        <title>Chryseobacterium hispanicum sp. nov., isolated from the drinking water distribution system of Sevilla, Spain.</title>
        <authorList>
            <person name="Gallego V."/>
            <person name="Garcia M.T."/>
            <person name="Ventosa A."/>
        </authorList>
    </citation>
    <scope>NUCLEOTIDE SEQUENCE [LARGE SCALE GENOMIC DNA]</scope>
    <source>
        <strain evidence="2 3">KCTC 22104</strain>
    </source>
</reference>
<accession>A0A3D9D3I1</accession>
<keyword evidence="1" id="KW-0472">Membrane</keyword>
<comment type="caution">
    <text evidence="2">The sequence shown here is derived from an EMBL/GenBank/DDBJ whole genome shotgun (WGS) entry which is preliminary data.</text>
</comment>
<organism evidence="2 3">
    <name type="scientific">Epilithonimonas hispanica</name>
    <dbReference type="NCBI Taxonomy" id="358687"/>
    <lineage>
        <taxon>Bacteria</taxon>
        <taxon>Pseudomonadati</taxon>
        <taxon>Bacteroidota</taxon>
        <taxon>Flavobacteriia</taxon>
        <taxon>Flavobacteriales</taxon>
        <taxon>Weeksellaceae</taxon>
        <taxon>Chryseobacterium group</taxon>
        <taxon>Epilithonimonas</taxon>
    </lineage>
</organism>
<keyword evidence="1" id="KW-1133">Transmembrane helix</keyword>
<dbReference type="Proteomes" id="UP000256326">
    <property type="component" value="Unassembled WGS sequence"/>
</dbReference>
<protein>
    <submittedName>
        <fullName evidence="2">Uncharacterized protein</fullName>
    </submittedName>
</protein>
<keyword evidence="1" id="KW-0812">Transmembrane</keyword>
<name>A0A3D9D3I1_9FLAO</name>
<feature type="transmembrane region" description="Helical" evidence="1">
    <location>
        <begin position="54"/>
        <end position="75"/>
    </location>
</feature>
<feature type="transmembrane region" description="Helical" evidence="1">
    <location>
        <begin position="6"/>
        <end position="24"/>
    </location>
</feature>
<evidence type="ECO:0000313" key="2">
    <source>
        <dbReference type="EMBL" id="REC72559.1"/>
    </source>
</evidence>
<gene>
    <name evidence="2" type="ORF">DRF58_02855</name>
</gene>
<keyword evidence="3" id="KW-1185">Reference proteome</keyword>
<evidence type="ECO:0000256" key="1">
    <source>
        <dbReference type="SAM" id="Phobius"/>
    </source>
</evidence>
<dbReference type="RefSeq" id="WP_116032592.1">
    <property type="nucleotide sequence ID" value="NZ_JBHLVV010000051.1"/>
</dbReference>